<sequence>MPTTKWVRVGKYKTESNSVRTRTGKVFRFTEPGDVIAEMDQLIQWYREEKEKDNYNSLLTAAEFHYRFIIIHPFDDGNGRTARILMNFILMKDGFPPIIIPTEEKPTYLNALEQGDTGNFEPFYTYLSDKLIVSLSLMISGAKGEKISDDNDMSKKLAVLKNKLASIPQKHKMIPRKSGRVARVLEEGMLPALKMVQNFHVGMKEYFVSAMIETEHNNETVGPQVAPLDFEAIFYNIDKKSVSRFGAVYYLQTLEKALPAKVSYRYSVYVEFKKDEYRLFFQSDGANYSIMGFYGDKVDVADIKDKTNKMLDSVIQGIDKSLES</sequence>
<feature type="binding site" evidence="2">
    <location>
        <begin position="76"/>
        <end position="83"/>
    </location>
    <ligand>
        <name>ATP</name>
        <dbReference type="ChEBI" id="CHEBI:30616"/>
    </ligand>
</feature>
<organism evidence="4 5">
    <name type="scientific">Nonlabens ulvanivorans</name>
    <name type="common">Persicivirga ulvanivorans</name>
    <dbReference type="NCBI Taxonomy" id="906888"/>
    <lineage>
        <taxon>Bacteria</taxon>
        <taxon>Pseudomonadati</taxon>
        <taxon>Bacteroidota</taxon>
        <taxon>Flavobacteriia</taxon>
        <taxon>Flavobacteriales</taxon>
        <taxon>Flavobacteriaceae</taxon>
        <taxon>Nonlabens</taxon>
    </lineage>
</organism>
<dbReference type="AlphaFoldDB" id="A0A081D6C7"/>
<evidence type="ECO:0000259" key="3">
    <source>
        <dbReference type="PROSITE" id="PS51459"/>
    </source>
</evidence>
<accession>A0A081D6C7</accession>
<dbReference type="InterPro" id="IPR003812">
    <property type="entry name" value="Fido"/>
</dbReference>
<dbReference type="Gene3D" id="1.10.3290.10">
    <property type="entry name" value="Fido-like domain"/>
    <property type="match status" value="1"/>
</dbReference>
<dbReference type="GO" id="GO:0005524">
    <property type="term" value="F:ATP binding"/>
    <property type="evidence" value="ECO:0007669"/>
    <property type="project" value="UniProtKB-KW"/>
</dbReference>
<evidence type="ECO:0000256" key="2">
    <source>
        <dbReference type="PIRSR" id="PIRSR640198-2"/>
    </source>
</evidence>
<feature type="active site" evidence="1">
    <location>
        <position position="72"/>
    </location>
</feature>
<evidence type="ECO:0000313" key="5">
    <source>
        <dbReference type="Proteomes" id="UP000028980"/>
    </source>
</evidence>
<dbReference type="PANTHER" id="PTHR13504">
    <property type="entry name" value="FIDO DOMAIN-CONTAINING PROTEIN DDB_G0283145"/>
    <property type="match status" value="1"/>
</dbReference>
<comment type="caution">
    <text evidence="4">The sequence shown here is derived from an EMBL/GenBank/DDBJ whole genome shotgun (WGS) entry which is preliminary data.</text>
</comment>
<dbReference type="EMBL" id="BBLG01000001">
    <property type="protein sequence ID" value="GAK74473.1"/>
    <property type="molecule type" value="Genomic_DNA"/>
</dbReference>
<proteinExistence type="predicted"/>
<reference evidence="4 5" key="1">
    <citation type="journal article" date="2014" name="Genome Announc.">
        <title>Draft Genome Sequences of Marine Flavobacterium Nonlabens Strains NR17, NR24, NR27, NR32, NR33, and Ara13.</title>
        <authorList>
            <person name="Nakanishi M."/>
            <person name="Meirelles P."/>
            <person name="Suzuki R."/>
            <person name="Takatani N."/>
            <person name="Mino S."/>
            <person name="Suda W."/>
            <person name="Oshima K."/>
            <person name="Hattori M."/>
            <person name="Ohkuma M."/>
            <person name="Hosokawa M."/>
            <person name="Miyashita K."/>
            <person name="Thompson F.L."/>
            <person name="Niwa A."/>
            <person name="Sawabe T."/>
            <person name="Sawabe T."/>
        </authorList>
    </citation>
    <scope>NUCLEOTIDE SEQUENCE [LARGE SCALE GENOMIC DNA]</scope>
    <source>
        <strain evidence="5">JCM19296</strain>
    </source>
</reference>
<dbReference type="Proteomes" id="UP000028980">
    <property type="component" value="Unassembled WGS sequence"/>
</dbReference>
<dbReference type="PANTHER" id="PTHR13504:SF38">
    <property type="entry name" value="FIDO DOMAIN-CONTAINING PROTEIN"/>
    <property type="match status" value="1"/>
</dbReference>
<dbReference type="InterPro" id="IPR036597">
    <property type="entry name" value="Fido-like_dom_sf"/>
</dbReference>
<gene>
    <name evidence="4" type="ORF">JCM19296_51</name>
</gene>
<evidence type="ECO:0000256" key="1">
    <source>
        <dbReference type="PIRSR" id="PIRSR640198-1"/>
    </source>
</evidence>
<dbReference type="PROSITE" id="PS51459">
    <property type="entry name" value="FIDO"/>
    <property type="match status" value="1"/>
</dbReference>
<dbReference type="InterPro" id="IPR040198">
    <property type="entry name" value="Fido_containing"/>
</dbReference>
<dbReference type="SUPFAM" id="SSF140931">
    <property type="entry name" value="Fic-like"/>
    <property type="match status" value="1"/>
</dbReference>
<feature type="domain" description="Fido" evidence="3">
    <location>
        <begin position="1"/>
        <end position="129"/>
    </location>
</feature>
<protein>
    <recommendedName>
        <fullName evidence="3">Fido domain-containing protein</fullName>
    </recommendedName>
</protein>
<evidence type="ECO:0000313" key="4">
    <source>
        <dbReference type="EMBL" id="GAK74473.1"/>
    </source>
</evidence>
<dbReference type="Pfam" id="PF02661">
    <property type="entry name" value="Fic"/>
    <property type="match status" value="1"/>
</dbReference>
<name>A0A081D6C7_NONUL</name>
<keyword evidence="2" id="KW-0547">Nucleotide-binding</keyword>
<keyword evidence="2" id="KW-0067">ATP-binding</keyword>